<organism evidence="1 2">
    <name type="scientific">Fermentimonas caenicola</name>
    <dbReference type="NCBI Taxonomy" id="1562970"/>
    <lineage>
        <taxon>Bacteria</taxon>
        <taxon>Pseudomonadati</taxon>
        <taxon>Bacteroidota</taxon>
        <taxon>Bacteroidia</taxon>
        <taxon>Bacteroidales</taxon>
        <taxon>Dysgonomonadaceae</taxon>
        <taxon>Fermentimonas</taxon>
    </lineage>
</organism>
<dbReference type="AlphaFoldDB" id="A0A098BZI6"/>
<reference evidence="1 2" key="1">
    <citation type="submission" date="2014-08" db="EMBL/GenBank/DDBJ databases">
        <authorList>
            <person name="Wibberg D."/>
        </authorList>
    </citation>
    <scope>NUCLEOTIDE SEQUENCE [LARGE SCALE GENOMIC DNA]</scope>
    <source>
        <strain evidence="2">ING2-E5B</strain>
    </source>
</reference>
<dbReference type="STRING" id="1562970.ING2E5B_1319"/>
<evidence type="ECO:0000313" key="1">
    <source>
        <dbReference type="EMBL" id="CEA16069.1"/>
    </source>
</evidence>
<dbReference type="EMBL" id="LN515532">
    <property type="protein sequence ID" value="CEA16069.1"/>
    <property type="molecule type" value="Genomic_DNA"/>
</dbReference>
<accession>A0A098BZI6</accession>
<dbReference type="Proteomes" id="UP000032417">
    <property type="component" value="Chromosome 1"/>
</dbReference>
<evidence type="ECO:0008006" key="3">
    <source>
        <dbReference type="Google" id="ProtNLM"/>
    </source>
</evidence>
<proteinExistence type="predicted"/>
<name>A0A098BZI6_9BACT</name>
<evidence type="ECO:0000313" key="2">
    <source>
        <dbReference type="Proteomes" id="UP000032417"/>
    </source>
</evidence>
<dbReference type="OrthoDB" id="164329at2"/>
<dbReference type="InterPro" id="IPR020483">
    <property type="entry name" value="Uncharacterised_YgbA"/>
</dbReference>
<dbReference type="Pfam" id="PF11756">
    <property type="entry name" value="YgbA_NO"/>
    <property type="match status" value="1"/>
</dbReference>
<dbReference type="NCBIfam" id="NF007714">
    <property type="entry name" value="PRK10410.1-2"/>
    <property type="match status" value="1"/>
</dbReference>
<dbReference type="HOGENOM" id="CLU_138593_0_0_10"/>
<gene>
    <name evidence="1" type="ORF">ING2E5B_1319</name>
</gene>
<dbReference type="PATRIC" id="fig|1562970.3.peg.1305"/>
<dbReference type="KEGG" id="pbt:ING2E5B_1319"/>
<protein>
    <recommendedName>
        <fullName evidence="3">Nitrous oxide-stimulated promoter family protein</fullName>
    </recommendedName>
</protein>
<sequence>MNEGEKKVVSKMISIYCRSKHNQKNELCIECESLNNYALQRLERCPFGDDKPTCGTCTIHCYKRDMRQRIKEVMRFSGPRMLFAHPIEAIRHFNRERKRKK</sequence>
<keyword evidence="2" id="KW-1185">Reference proteome</keyword>